<dbReference type="Proteomes" id="UP000246104">
    <property type="component" value="Unassembled WGS sequence"/>
</dbReference>
<dbReference type="Pfam" id="PF00293">
    <property type="entry name" value="NUDIX"/>
    <property type="match status" value="1"/>
</dbReference>
<comment type="similarity">
    <text evidence="2">Belongs to the Nudix hydrolase family.</text>
</comment>
<dbReference type="EMBL" id="PSRQ01000032">
    <property type="protein sequence ID" value="PWU23492.1"/>
    <property type="molecule type" value="Genomic_DNA"/>
</dbReference>
<dbReference type="InterPro" id="IPR051325">
    <property type="entry name" value="Nudix_hydrolase_domain"/>
</dbReference>
<dbReference type="InterPro" id="IPR020476">
    <property type="entry name" value="Nudix_hydrolase"/>
</dbReference>
<dbReference type="Gene3D" id="3.90.79.10">
    <property type="entry name" value="Nucleoside Triphosphate Pyrophosphohydrolase"/>
    <property type="match status" value="1"/>
</dbReference>
<accession>A0A317JNX5</accession>
<dbReference type="GO" id="GO:0006754">
    <property type="term" value="P:ATP biosynthetic process"/>
    <property type="evidence" value="ECO:0007669"/>
    <property type="project" value="TreeGrafter"/>
</dbReference>
<dbReference type="CDD" id="cd03673">
    <property type="entry name" value="NUDIX_Ap6A_hydrolase"/>
    <property type="match status" value="1"/>
</dbReference>
<reference evidence="4 5" key="1">
    <citation type="submission" date="2018-02" db="EMBL/GenBank/DDBJ databases">
        <title>Genomic Reconstructions from Amazon Rainforest and Pasture Soil Reveal Novel Insights into the Physiology of Candidate Phyla in Tropical Sites.</title>
        <authorList>
            <person name="Kroeger M.E."/>
            <person name="Delmont T."/>
            <person name="Eren A.M."/>
            <person name="Guo J."/>
            <person name="Meyer K.M."/>
            <person name="Khan K."/>
            <person name="Rodrigues J.L.M."/>
            <person name="Bohannan B.J.M."/>
            <person name="Tringe S."/>
            <person name="Borges C.D."/>
            <person name="Tiedje J."/>
            <person name="Tsai S.M."/>
            <person name="Nusslein K."/>
        </authorList>
    </citation>
    <scope>NUCLEOTIDE SEQUENCE [LARGE SCALE GENOMIC DNA]</scope>
    <source>
        <strain evidence="4">Amazon FNV 2010 28 9</strain>
    </source>
</reference>
<evidence type="ECO:0000256" key="1">
    <source>
        <dbReference type="ARBA" id="ARBA00022801"/>
    </source>
</evidence>
<name>A0A317JNX5_9BACT</name>
<dbReference type="PRINTS" id="PR00502">
    <property type="entry name" value="NUDIXFAMILY"/>
</dbReference>
<evidence type="ECO:0000256" key="2">
    <source>
        <dbReference type="RuleBase" id="RU003476"/>
    </source>
</evidence>
<feature type="domain" description="Nudix hydrolase" evidence="3">
    <location>
        <begin position="55"/>
        <end position="186"/>
    </location>
</feature>
<protein>
    <submittedName>
        <fullName evidence="4">NUDIX hydrolase</fullName>
    </submittedName>
</protein>
<evidence type="ECO:0000313" key="5">
    <source>
        <dbReference type="Proteomes" id="UP000246104"/>
    </source>
</evidence>
<evidence type="ECO:0000259" key="3">
    <source>
        <dbReference type="PROSITE" id="PS51462"/>
    </source>
</evidence>
<comment type="caution">
    <text evidence="4">The sequence shown here is derived from an EMBL/GenBank/DDBJ whole genome shotgun (WGS) entry which is preliminary data.</text>
</comment>
<dbReference type="GO" id="GO:0004081">
    <property type="term" value="F:bis(5'-nucleosyl)-tetraphosphatase (asymmetrical) activity"/>
    <property type="evidence" value="ECO:0007669"/>
    <property type="project" value="TreeGrafter"/>
</dbReference>
<proteinExistence type="inferred from homology"/>
<keyword evidence="1 2" id="KW-0378">Hydrolase</keyword>
<dbReference type="PROSITE" id="PS51462">
    <property type="entry name" value="NUDIX"/>
    <property type="match status" value="1"/>
</dbReference>
<dbReference type="PANTHER" id="PTHR21340:SF0">
    <property type="entry name" value="BIS(5'-NUCLEOSYL)-TETRAPHOSPHATASE [ASYMMETRICAL]"/>
    <property type="match status" value="1"/>
</dbReference>
<evidence type="ECO:0000313" key="4">
    <source>
        <dbReference type="EMBL" id="PWU23492.1"/>
    </source>
</evidence>
<gene>
    <name evidence="4" type="ORF">C5B42_02990</name>
</gene>
<dbReference type="InterPro" id="IPR020084">
    <property type="entry name" value="NUDIX_hydrolase_CS"/>
</dbReference>
<dbReference type="InterPro" id="IPR015797">
    <property type="entry name" value="NUDIX_hydrolase-like_dom_sf"/>
</dbReference>
<dbReference type="SUPFAM" id="SSF55811">
    <property type="entry name" value="Nudix"/>
    <property type="match status" value="1"/>
</dbReference>
<dbReference type="InterPro" id="IPR000086">
    <property type="entry name" value="NUDIX_hydrolase_dom"/>
</dbReference>
<sequence>MCVRFAPGALFDLPFCSPELVEERRRVPTKDTEEIFNLRIYNFQTIRSIENMENKNETSAGGVVFRKKGKNYEVLISKHSGYHKWVLPKGLVEQGETHEQTAVREVKEEVGVEARIIKPLGEPESYIYTLNGVRIFKKVYYFLMEYVGGSEQEHDFEMEDVVWVSIDEAIERMGFEGAKNVLKQAKKELEKE</sequence>
<dbReference type="AlphaFoldDB" id="A0A317JNX5"/>
<dbReference type="PROSITE" id="PS00893">
    <property type="entry name" value="NUDIX_BOX"/>
    <property type="match status" value="1"/>
</dbReference>
<dbReference type="GO" id="GO:0006167">
    <property type="term" value="P:AMP biosynthetic process"/>
    <property type="evidence" value="ECO:0007669"/>
    <property type="project" value="TreeGrafter"/>
</dbReference>
<dbReference type="PANTHER" id="PTHR21340">
    <property type="entry name" value="DIADENOSINE 5,5-P1,P4-TETRAPHOSPHATE PYROPHOSPHOHYDROLASE MUTT"/>
    <property type="match status" value="1"/>
</dbReference>
<organism evidence="4 5">
    <name type="scientific">Candidatus Cerribacteria bacterium 'Amazon FNV 2010 28 9'</name>
    <dbReference type="NCBI Taxonomy" id="2081795"/>
    <lineage>
        <taxon>Bacteria</taxon>
        <taxon>Candidatus Cerribacteria</taxon>
    </lineage>
</organism>